<comment type="caution">
    <text evidence="1">The sequence shown here is derived from an EMBL/GenBank/DDBJ whole genome shotgun (WGS) entry which is preliminary data.</text>
</comment>
<dbReference type="STRING" id="1494590.ATN84_23725"/>
<proteinExistence type="predicted"/>
<dbReference type="AlphaFoldDB" id="A0A135HYB0"/>
<organism evidence="1 2">
    <name type="scientific">Paramesorhizobium deserti</name>
    <dbReference type="NCBI Taxonomy" id="1494590"/>
    <lineage>
        <taxon>Bacteria</taxon>
        <taxon>Pseudomonadati</taxon>
        <taxon>Pseudomonadota</taxon>
        <taxon>Alphaproteobacteria</taxon>
        <taxon>Hyphomicrobiales</taxon>
        <taxon>Phyllobacteriaceae</taxon>
        <taxon>Paramesorhizobium</taxon>
    </lineage>
</organism>
<dbReference type="RefSeq" id="WP_068881014.1">
    <property type="nucleotide sequence ID" value="NZ_LNTU01000002.1"/>
</dbReference>
<protein>
    <submittedName>
        <fullName evidence="1">Uncharacterized protein</fullName>
    </submittedName>
</protein>
<sequence>MARICLFEGLGAPLARPFEHALKQVLMKRLKMGRVESGFRAETVAQFEQPDRNNRMLGRF</sequence>
<dbReference type="Proteomes" id="UP000070107">
    <property type="component" value="Unassembled WGS sequence"/>
</dbReference>
<evidence type="ECO:0000313" key="1">
    <source>
        <dbReference type="EMBL" id="KXF78175.1"/>
    </source>
</evidence>
<accession>A0A135HYB0</accession>
<name>A0A135HYB0_9HYPH</name>
<dbReference type="EMBL" id="LNTU01000002">
    <property type="protein sequence ID" value="KXF78175.1"/>
    <property type="molecule type" value="Genomic_DNA"/>
</dbReference>
<reference evidence="1 2" key="1">
    <citation type="submission" date="2015-11" db="EMBL/GenBank/DDBJ databases">
        <title>Draft genome sequence of Paramesorhizobium deserti A-3-E, a strain highly resistant to diverse beta-lactam antibiotics.</title>
        <authorList>
            <person name="Lv R."/>
            <person name="Yang X."/>
            <person name="Fang N."/>
            <person name="Guo J."/>
            <person name="Luo X."/>
            <person name="Peng F."/>
            <person name="Yang R."/>
            <person name="Cui Y."/>
            <person name="Fang C."/>
            <person name="Song Y."/>
        </authorList>
    </citation>
    <scope>NUCLEOTIDE SEQUENCE [LARGE SCALE GENOMIC DNA]</scope>
    <source>
        <strain evidence="1 2">A-3-E</strain>
    </source>
</reference>
<gene>
    <name evidence="1" type="ORF">ATN84_23725</name>
</gene>
<evidence type="ECO:0000313" key="2">
    <source>
        <dbReference type="Proteomes" id="UP000070107"/>
    </source>
</evidence>
<keyword evidence="2" id="KW-1185">Reference proteome</keyword>